<dbReference type="GO" id="GO:0000976">
    <property type="term" value="F:transcription cis-regulatory region binding"/>
    <property type="evidence" value="ECO:0007669"/>
    <property type="project" value="TreeGrafter"/>
</dbReference>
<comment type="caution">
    <text evidence="7">The sequence shown here is derived from an EMBL/GenBank/DDBJ whole genome shotgun (WGS) entry which is preliminary data.</text>
</comment>
<dbReference type="PANTHER" id="PTHR30055:SF220">
    <property type="entry name" value="TETR-FAMILY REGULATORY PROTEIN"/>
    <property type="match status" value="1"/>
</dbReference>
<dbReference type="PROSITE" id="PS50977">
    <property type="entry name" value="HTH_TETR_2"/>
    <property type="match status" value="1"/>
</dbReference>
<evidence type="ECO:0000256" key="2">
    <source>
        <dbReference type="ARBA" id="ARBA00023125"/>
    </source>
</evidence>
<evidence type="ECO:0000259" key="6">
    <source>
        <dbReference type="PROSITE" id="PS50977"/>
    </source>
</evidence>
<dbReference type="InterPro" id="IPR050109">
    <property type="entry name" value="HTH-type_TetR-like_transc_reg"/>
</dbReference>
<keyword evidence="1" id="KW-0805">Transcription regulation</keyword>
<dbReference type="Proteomes" id="UP000253509">
    <property type="component" value="Unassembled WGS sequence"/>
</dbReference>
<evidence type="ECO:0000256" key="5">
    <source>
        <dbReference type="SAM" id="MobiDB-lite"/>
    </source>
</evidence>
<evidence type="ECO:0000313" key="8">
    <source>
        <dbReference type="Proteomes" id="UP000253509"/>
    </source>
</evidence>
<keyword evidence="3" id="KW-0804">Transcription</keyword>
<sequence>MVREKNSYHHGDLRRALIDEGLTITRAHGPRGLGLRAVTREVGVSANAAYRHFTDQQALLAAVAAEILEKMAAHMRELIADLPPDSPQRSRLRAVGLGYIEFAVSEPGWFDTAFFGPEQYGPAPEDRSSAQHEADRIRVLENPSDGVEGATSAAADVSSDGTGGAGSTDQGQATAPPFALLVDALDHMVAAGELRPDRRAGAEWSCWSAVHGFAGLVVHGPLRQLGPAEAMSLAARVVDDIIAGIL</sequence>
<dbReference type="Gene3D" id="1.10.357.10">
    <property type="entry name" value="Tetracycline Repressor, domain 2"/>
    <property type="match status" value="2"/>
</dbReference>
<dbReference type="AlphaFoldDB" id="A0A366IFH9"/>
<organism evidence="7 8">
    <name type="scientific">Brevibacterium celere</name>
    <dbReference type="NCBI Taxonomy" id="225845"/>
    <lineage>
        <taxon>Bacteria</taxon>
        <taxon>Bacillati</taxon>
        <taxon>Actinomycetota</taxon>
        <taxon>Actinomycetes</taxon>
        <taxon>Micrococcales</taxon>
        <taxon>Brevibacteriaceae</taxon>
        <taxon>Brevibacterium</taxon>
    </lineage>
</organism>
<accession>A0A366IFH9</accession>
<dbReference type="InterPro" id="IPR009057">
    <property type="entry name" value="Homeodomain-like_sf"/>
</dbReference>
<dbReference type="GO" id="GO:0003700">
    <property type="term" value="F:DNA-binding transcription factor activity"/>
    <property type="evidence" value="ECO:0007669"/>
    <property type="project" value="TreeGrafter"/>
</dbReference>
<name>A0A366IFH9_9MICO</name>
<evidence type="ECO:0000256" key="1">
    <source>
        <dbReference type="ARBA" id="ARBA00023015"/>
    </source>
</evidence>
<evidence type="ECO:0000313" key="7">
    <source>
        <dbReference type="EMBL" id="RBP68580.1"/>
    </source>
</evidence>
<feature type="domain" description="HTH tetR-type" evidence="6">
    <location>
        <begin position="11"/>
        <end position="71"/>
    </location>
</feature>
<dbReference type="EMBL" id="QNSB01000017">
    <property type="protein sequence ID" value="RBP68580.1"/>
    <property type="molecule type" value="Genomic_DNA"/>
</dbReference>
<dbReference type="SUPFAM" id="SSF46689">
    <property type="entry name" value="Homeodomain-like"/>
    <property type="match status" value="1"/>
</dbReference>
<dbReference type="Pfam" id="PF00440">
    <property type="entry name" value="TetR_N"/>
    <property type="match status" value="1"/>
</dbReference>
<keyword evidence="8" id="KW-1185">Reference proteome</keyword>
<dbReference type="Pfam" id="PF13305">
    <property type="entry name" value="TetR_C_33"/>
    <property type="match status" value="1"/>
</dbReference>
<dbReference type="InterPro" id="IPR001647">
    <property type="entry name" value="HTH_TetR"/>
</dbReference>
<keyword evidence="2 4" id="KW-0238">DNA-binding</keyword>
<gene>
    <name evidence="7" type="ORF">DFO65_1174</name>
</gene>
<dbReference type="SUPFAM" id="SSF48498">
    <property type="entry name" value="Tetracyclin repressor-like, C-terminal domain"/>
    <property type="match status" value="1"/>
</dbReference>
<dbReference type="PANTHER" id="PTHR30055">
    <property type="entry name" value="HTH-TYPE TRANSCRIPTIONAL REGULATOR RUTR"/>
    <property type="match status" value="1"/>
</dbReference>
<evidence type="ECO:0000256" key="3">
    <source>
        <dbReference type="ARBA" id="ARBA00023163"/>
    </source>
</evidence>
<reference evidence="7 8" key="1">
    <citation type="submission" date="2018-06" db="EMBL/GenBank/DDBJ databases">
        <title>Freshwater and sediment microbial communities from various areas in North America, analyzing microbe dynamics in response to fracking.</title>
        <authorList>
            <person name="Lamendella R."/>
        </authorList>
    </citation>
    <scope>NUCLEOTIDE SEQUENCE [LARGE SCALE GENOMIC DNA]</scope>
    <source>
        <strain evidence="7 8">3b_TX</strain>
    </source>
</reference>
<proteinExistence type="predicted"/>
<protein>
    <submittedName>
        <fullName evidence="7">TetR family transcriptional regulator</fullName>
    </submittedName>
</protein>
<dbReference type="InterPro" id="IPR036271">
    <property type="entry name" value="Tet_transcr_reg_TetR-rel_C_sf"/>
</dbReference>
<feature type="region of interest" description="Disordered" evidence="5">
    <location>
        <begin position="142"/>
        <end position="173"/>
    </location>
</feature>
<feature type="DNA-binding region" description="H-T-H motif" evidence="4">
    <location>
        <begin position="34"/>
        <end position="53"/>
    </location>
</feature>
<feature type="compositionally biased region" description="Low complexity" evidence="5">
    <location>
        <begin position="149"/>
        <end position="160"/>
    </location>
</feature>
<dbReference type="InterPro" id="IPR025996">
    <property type="entry name" value="MT1864/Rv1816-like_C"/>
</dbReference>
<evidence type="ECO:0000256" key="4">
    <source>
        <dbReference type="PROSITE-ProRule" id="PRU00335"/>
    </source>
</evidence>